<reference evidence="2 4" key="2">
    <citation type="submission" date="2021-03" db="EMBL/GenBank/DDBJ databases">
        <title>Genomic Encyclopedia of Type Strains, Phase IV (KMG-IV): sequencing the most valuable type-strain genomes for metagenomic binning, comparative biology and taxonomic classification.</title>
        <authorList>
            <person name="Goeker M."/>
        </authorList>
    </citation>
    <scope>NUCLEOTIDE SEQUENCE [LARGE SCALE GENOMIC DNA]</scope>
    <source>
        <strain evidence="2 4">DSM 40499</strain>
    </source>
</reference>
<keyword evidence="4" id="KW-1185">Reference proteome</keyword>
<proteinExistence type="predicted"/>
<dbReference type="EMBL" id="JAGGLP010000001">
    <property type="protein sequence ID" value="MBP2047479.1"/>
    <property type="molecule type" value="Genomic_DNA"/>
</dbReference>
<dbReference type="OrthoDB" id="4217155at2"/>
<name>A0A1B1B215_9ACTN</name>
<dbReference type="RefSeq" id="WP_067309673.1">
    <property type="nucleotide sequence ID" value="NZ_CP016279.1"/>
</dbReference>
<evidence type="ECO:0000313" key="1">
    <source>
        <dbReference type="EMBL" id="ANP52857.1"/>
    </source>
</evidence>
<evidence type="ECO:0000313" key="2">
    <source>
        <dbReference type="EMBL" id="MBP2047479.1"/>
    </source>
</evidence>
<dbReference type="STRING" id="68214.AVL59_27875"/>
<dbReference type="EMBL" id="CP016279">
    <property type="protein sequence ID" value="ANP52857.1"/>
    <property type="molecule type" value="Genomic_DNA"/>
</dbReference>
<organism evidence="1 3">
    <name type="scientific">Streptomyces griseochromogenes</name>
    <dbReference type="NCBI Taxonomy" id="68214"/>
    <lineage>
        <taxon>Bacteria</taxon>
        <taxon>Bacillati</taxon>
        <taxon>Actinomycetota</taxon>
        <taxon>Actinomycetes</taxon>
        <taxon>Kitasatosporales</taxon>
        <taxon>Streptomycetaceae</taxon>
        <taxon>Streptomyces</taxon>
    </lineage>
</organism>
<evidence type="ECO:0000313" key="3">
    <source>
        <dbReference type="Proteomes" id="UP000092659"/>
    </source>
</evidence>
<protein>
    <submittedName>
        <fullName evidence="1">Uncharacterized protein</fullName>
    </submittedName>
</protein>
<dbReference type="KEGG" id="sgs:AVL59_27875"/>
<evidence type="ECO:0000313" key="4">
    <source>
        <dbReference type="Proteomes" id="UP001519309"/>
    </source>
</evidence>
<dbReference type="Proteomes" id="UP001519309">
    <property type="component" value="Unassembled WGS sequence"/>
</dbReference>
<dbReference type="AlphaFoldDB" id="A0A1B1B215"/>
<reference evidence="1 3" key="1">
    <citation type="submission" date="2016-06" db="EMBL/GenBank/DDBJ databases">
        <title>Complete genome sequence of Streptomyces griseochromogenes ATCC 14511, the Blasticidin S producer.</title>
        <authorList>
            <person name="Wu L."/>
        </authorList>
    </citation>
    <scope>NUCLEOTIDE SEQUENCE [LARGE SCALE GENOMIC DNA]</scope>
    <source>
        <strain evidence="1 3">ATCC 14511</strain>
    </source>
</reference>
<sequence>MTSTGEHEQAAQDASALAYRMFTDPGSLLNRSAPTPVLLHGPGAGLVQRREALRPVYEAIVARLGAPTLLGASAYGPSVRWCTQRWIVLLSGDHRQVALSVHDADSFAEREWWAFDGASLRREDGSHGFADLPYLWQLERGGPGITPGWTFNGQCVASTWDHARGALELMLASWAEQMPIQALGDWVSCQVRAHRDWDRPMIVSFTPGDRGREFSAIIYDQDHEQTSQRAAEMRDRGWRELDTHRRWSIELPETDPHAPAEIARLVIADLRARGATCPAEVTAWDISAGDHGDLWVPGLGVQTHPARGEHY</sequence>
<accession>A0A1B1B215</accession>
<dbReference type="Proteomes" id="UP000092659">
    <property type="component" value="Chromosome"/>
</dbReference>
<gene>
    <name evidence="1" type="ORF">AVL59_27875</name>
    <name evidence="2" type="ORF">J2Z21_000401</name>
</gene>